<feature type="compositionally biased region" description="Basic and acidic residues" evidence="4">
    <location>
        <begin position="732"/>
        <end position="745"/>
    </location>
</feature>
<dbReference type="InterPro" id="IPR036397">
    <property type="entry name" value="RNaseH_sf"/>
</dbReference>
<gene>
    <name evidence="6" type="ORF">OIU79_023824</name>
</gene>
<dbReference type="OrthoDB" id="2250022at2759"/>
<dbReference type="InterPro" id="IPR049559">
    <property type="entry name" value="Rrp6p-like_exo"/>
</dbReference>
<dbReference type="CDD" id="cd06147">
    <property type="entry name" value="Rrp6p_like_exo"/>
    <property type="match status" value="1"/>
</dbReference>
<dbReference type="AlphaFoldDB" id="A0A9Q0W9L1"/>
<dbReference type="Pfam" id="PF08066">
    <property type="entry name" value="PMC2NT"/>
    <property type="match status" value="1"/>
</dbReference>
<reference evidence="6" key="2">
    <citation type="journal article" date="2023" name="Int. J. Mol. Sci.">
        <title>De Novo Assembly and Annotation of 11 Diverse Shrub Willow (Salix) Genomes Reveals Novel Gene Organization in Sex-Linked Regions.</title>
        <authorList>
            <person name="Hyden B."/>
            <person name="Feng K."/>
            <person name="Yates T.B."/>
            <person name="Jawdy S."/>
            <person name="Cereghino C."/>
            <person name="Smart L.B."/>
            <person name="Muchero W."/>
        </authorList>
    </citation>
    <scope>NUCLEOTIDE SEQUENCE</scope>
    <source>
        <tissue evidence="6">Shoot tip</tissue>
    </source>
</reference>
<dbReference type="InterPro" id="IPR012337">
    <property type="entry name" value="RNaseH-like_sf"/>
</dbReference>
<dbReference type="SUPFAM" id="SSF53098">
    <property type="entry name" value="Ribonuclease H-like"/>
    <property type="match status" value="1"/>
</dbReference>
<dbReference type="GO" id="GO:0071051">
    <property type="term" value="P:poly(A)-dependent snoRNA 3'-end processing"/>
    <property type="evidence" value="ECO:0007669"/>
    <property type="project" value="TreeGrafter"/>
</dbReference>
<dbReference type="Proteomes" id="UP001151532">
    <property type="component" value="Chromosome 13"/>
</dbReference>
<dbReference type="GO" id="GO:0071044">
    <property type="term" value="P:histone mRNA catabolic process"/>
    <property type="evidence" value="ECO:0007669"/>
    <property type="project" value="TreeGrafter"/>
</dbReference>
<dbReference type="GO" id="GO:0071038">
    <property type="term" value="P:TRAMP-dependent tRNA surveillance pathway"/>
    <property type="evidence" value="ECO:0007669"/>
    <property type="project" value="TreeGrafter"/>
</dbReference>
<dbReference type="Gene3D" id="3.30.420.10">
    <property type="entry name" value="Ribonuclease H-like superfamily/Ribonuclease H"/>
    <property type="match status" value="1"/>
</dbReference>
<dbReference type="GO" id="GO:0071037">
    <property type="term" value="P:nuclear polyadenylation-dependent snRNA catabolic process"/>
    <property type="evidence" value="ECO:0007669"/>
    <property type="project" value="TreeGrafter"/>
</dbReference>
<dbReference type="PANTHER" id="PTHR12124">
    <property type="entry name" value="POLYMYOSITIS/SCLERODERMA AUTOANTIGEN-RELATED"/>
    <property type="match status" value="1"/>
</dbReference>
<name>A0A9Q0W9L1_SALPP</name>
<dbReference type="InterPro" id="IPR012588">
    <property type="entry name" value="Exosome-assoc_fac_Rrp6_N"/>
</dbReference>
<feature type="domain" description="3'-5' exonuclease" evidence="5">
    <location>
        <begin position="263"/>
        <end position="432"/>
    </location>
</feature>
<evidence type="ECO:0000259" key="5">
    <source>
        <dbReference type="SMART" id="SM00474"/>
    </source>
</evidence>
<sequence>MTQNDANMVETEEEEEESPKESQSLHTLTATQLSSSVSNLSASSRAIPSNKDFHFYCNFDEFKIPIQEIAAKSQSLLESIGSSSSNHIFKDKLQFPADVDIDEAYDWLVNVNDEILERFDASIDDFKRAREETGRVAGVDREDGFQLVLGKKNKKSMIKTMSDDSVSCAGGDSGVKVAENKKWILGNKAKIPFHIPTIRKPQEEHNILVYNSNKAFDHVWLERSEDGMRVIHPLERLSVLDFMDTSIGDVEPAPPLPIESTAFKLVEEVKDLKELAAKLRGANEFAVDLEHNQYRSFQGLTCLMQISTRTEDFIIDTLKLRIHVGPYLREVFKDPAKRKVMHGADRDIVWLQRDFGIYICNLFDTGQASRVLKLERNSLEHLLHHFCGVTAKKEYQNADWRLRPLPDEMIRYAREDTHYLLHIYDLMRDLLLSKPNDNENADPPLLEVYKRSYDVCMQLYEKELFTENSYLNMYGLPSAGFNAQQLAIVAGLYEWRDAVARAEDESTAKEMPVTSSQLRRLMKSKHSYIERHLSSVVSIIRHSMQTSAAFEAAVQHLKERHMETALQEETEVNNGSEAQSIHGGNGMNSNVAACHETSAQLEKGLLKQRSGVVELGRGGQGSSAKHHGENGEVNTGFSSYISDTSPTAKVAGATVEVLKKPSGAFGALLGGAAAKRKLDSGKKVKEEIKLEKIRSSNLWMSPVTGSSLQDIIILDDDSDMEQNTHIAEPDGDDSKTTSVKGDDKSSGAALETDEGEEPVSLADLSTSFEKCFPSRNQNKKLQKLRNLENQVAALKLKPFDYATALRFNEDPAQRSKAGRAKNQRGGLDSVGTTKSSTGARMQREEETGEFRQGRRRQAFPATGNRSATFR</sequence>
<dbReference type="PANTHER" id="PTHR12124:SF47">
    <property type="entry name" value="EXOSOME COMPONENT 10"/>
    <property type="match status" value="1"/>
</dbReference>
<dbReference type="GO" id="GO:0071039">
    <property type="term" value="P:nuclear polyadenylation-dependent CUT catabolic process"/>
    <property type="evidence" value="ECO:0007669"/>
    <property type="project" value="TreeGrafter"/>
</dbReference>
<dbReference type="GO" id="GO:0071040">
    <property type="term" value="P:nuclear polyadenylation-dependent antisense transcript catabolic process"/>
    <property type="evidence" value="ECO:0007669"/>
    <property type="project" value="TreeGrafter"/>
</dbReference>
<dbReference type="GO" id="GO:0000467">
    <property type="term" value="P:exonucleolytic trimming to generate mature 3'-end of 5.8S rRNA from tricistronic rRNA transcript (SSU-rRNA, 5.8S rRNA, LSU-rRNA)"/>
    <property type="evidence" value="ECO:0007669"/>
    <property type="project" value="InterPro"/>
</dbReference>
<dbReference type="GO" id="GO:0071035">
    <property type="term" value="P:nuclear polyadenylation-dependent rRNA catabolic process"/>
    <property type="evidence" value="ECO:0007669"/>
    <property type="project" value="TreeGrafter"/>
</dbReference>
<dbReference type="InterPro" id="IPR002562">
    <property type="entry name" value="3'-5'_exonuclease_dom"/>
</dbReference>
<evidence type="ECO:0000256" key="1">
    <source>
        <dbReference type="ARBA" id="ARBA00022722"/>
    </source>
</evidence>
<dbReference type="InterPro" id="IPR044876">
    <property type="entry name" value="HRDC_dom_sf"/>
</dbReference>
<dbReference type="GO" id="GO:0003727">
    <property type="term" value="F:single-stranded RNA binding"/>
    <property type="evidence" value="ECO:0007669"/>
    <property type="project" value="TreeGrafter"/>
</dbReference>
<proteinExistence type="predicted"/>
<feature type="compositionally biased region" description="Polar residues" evidence="4">
    <location>
        <begin position="830"/>
        <end position="839"/>
    </location>
</feature>
<dbReference type="GO" id="GO:0000166">
    <property type="term" value="F:nucleotide binding"/>
    <property type="evidence" value="ECO:0007669"/>
    <property type="project" value="InterPro"/>
</dbReference>
<protein>
    <submittedName>
        <fullName evidence="6">POLYMYOSITIS/SCLERODERMA AUTOANTIGEN-RELATED</fullName>
    </submittedName>
</protein>
<feature type="region of interest" description="Disordered" evidence="4">
    <location>
        <begin position="1"/>
        <end position="28"/>
    </location>
</feature>
<dbReference type="GO" id="GO:0000175">
    <property type="term" value="F:3'-5'-RNA exonuclease activity"/>
    <property type="evidence" value="ECO:0007669"/>
    <property type="project" value="InterPro"/>
</dbReference>
<dbReference type="Gene3D" id="1.10.150.80">
    <property type="entry name" value="HRDC domain"/>
    <property type="match status" value="1"/>
</dbReference>
<dbReference type="InterPro" id="IPR045092">
    <property type="entry name" value="Rrp6-like"/>
</dbReference>
<dbReference type="SUPFAM" id="SSF47819">
    <property type="entry name" value="HRDC-like"/>
    <property type="match status" value="1"/>
</dbReference>
<dbReference type="GO" id="GO:0000176">
    <property type="term" value="C:nuclear exosome (RNase complex)"/>
    <property type="evidence" value="ECO:0007669"/>
    <property type="project" value="InterPro"/>
</dbReference>
<feature type="region of interest" description="Disordered" evidence="4">
    <location>
        <begin position="810"/>
        <end position="870"/>
    </location>
</feature>
<feature type="region of interest" description="Disordered" evidence="4">
    <location>
        <begin position="722"/>
        <end position="760"/>
    </location>
</feature>
<keyword evidence="2" id="KW-0378">Hydrolase</keyword>
<evidence type="ECO:0000313" key="6">
    <source>
        <dbReference type="EMBL" id="KAJ6763159.1"/>
    </source>
</evidence>
<feature type="region of interest" description="Disordered" evidence="4">
    <location>
        <begin position="616"/>
        <end position="636"/>
    </location>
</feature>
<evidence type="ECO:0000256" key="2">
    <source>
        <dbReference type="ARBA" id="ARBA00022801"/>
    </source>
</evidence>
<evidence type="ECO:0000313" key="7">
    <source>
        <dbReference type="Proteomes" id="UP001151532"/>
    </source>
</evidence>
<dbReference type="Pfam" id="PF01612">
    <property type="entry name" value="DNA_pol_A_exo1"/>
    <property type="match status" value="1"/>
</dbReference>
<dbReference type="GO" id="GO:0071036">
    <property type="term" value="P:nuclear polyadenylation-dependent snoRNA catabolic process"/>
    <property type="evidence" value="ECO:0007669"/>
    <property type="project" value="TreeGrafter"/>
</dbReference>
<feature type="compositionally biased region" description="Basic and acidic residues" evidence="4">
    <location>
        <begin position="841"/>
        <end position="852"/>
    </location>
</feature>
<reference evidence="6" key="1">
    <citation type="submission" date="2022-11" db="EMBL/GenBank/DDBJ databases">
        <authorList>
            <person name="Hyden B.L."/>
            <person name="Feng K."/>
            <person name="Yates T."/>
            <person name="Jawdy S."/>
            <person name="Smart L.B."/>
            <person name="Muchero W."/>
        </authorList>
    </citation>
    <scope>NUCLEOTIDE SEQUENCE</scope>
    <source>
        <tissue evidence="6">Shoot tip</tissue>
    </source>
</reference>
<dbReference type="SMART" id="SM00474">
    <property type="entry name" value="35EXOc"/>
    <property type="match status" value="1"/>
</dbReference>
<organism evidence="6 7">
    <name type="scientific">Salix purpurea</name>
    <name type="common">Purple osier willow</name>
    <dbReference type="NCBI Taxonomy" id="77065"/>
    <lineage>
        <taxon>Eukaryota</taxon>
        <taxon>Viridiplantae</taxon>
        <taxon>Streptophyta</taxon>
        <taxon>Embryophyta</taxon>
        <taxon>Tracheophyta</taxon>
        <taxon>Spermatophyta</taxon>
        <taxon>Magnoliopsida</taxon>
        <taxon>eudicotyledons</taxon>
        <taxon>Gunneridae</taxon>
        <taxon>Pentapetalae</taxon>
        <taxon>rosids</taxon>
        <taxon>fabids</taxon>
        <taxon>Malpighiales</taxon>
        <taxon>Salicaceae</taxon>
        <taxon>Saliceae</taxon>
        <taxon>Salix</taxon>
    </lineage>
</organism>
<keyword evidence="1" id="KW-0540">Nuclease</keyword>
<comment type="caution">
    <text evidence="6">The sequence shown here is derived from an EMBL/GenBank/DDBJ whole genome shotgun (WGS) entry which is preliminary data.</text>
</comment>
<accession>A0A9Q0W9L1</accession>
<dbReference type="InterPro" id="IPR010997">
    <property type="entry name" value="HRDC-like_sf"/>
</dbReference>
<evidence type="ECO:0000256" key="3">
    <source>
        <dbReference type="ARBA" id="ARBA00022839"/>
    </source>
</evidence>
<dbReference type="EMBL" id="JAPFFK010000005">
    <property type="protein sequence ID" value="KAJ6763159.1"/>
    <property type="molecule type" value="Genomic_DNA"/>
</dbReference>
<evidence type="ECO:0000256" key="4">
    <source>
        <dbReference type="SAM" id="MobiDB-lite"/>
    </source>
</evidence>
<keyword evidence="3" id="KW-0269">Exonuclease</keyword>
<keyword evidence="7" id="KW-1185">Reference proteome</keyword>
<dbReference type="GO" id="GO:0005730">
    <property type="term" value="C:nucleolus"/>
    <property type="evidence" value="ECO:0007669"/>
    <property type="project" value="TreeGrafter"/>
</dbReference>
<dbReference type="FunFam" id="3.30.420.10:FF:000065">
    <property type="entry name" value="Protein RRP6-like 2 isoform A"/>
    <property type="match status" value="1"/>
</dbReference>